<dbReference type="InterPro" id="IPR016162">
    <property type="entry name" value="Ald_DH_N"/>
</dbReference>
<evidence type="ECO:0000256" key="3">
    <source>
        <dbReference type="PROSITE-ProRule" id="PRU10007"/>
    </source>
</evidence>
<evidence type="ECO:0000256" key="1">
    <source>
        <dbReference type="ARBA" id="ARBA00009986"/>
    </source>
</evidence>
<proteinExistence type="inferred from homology"/>
<dbReference type="InterPro" id="IPR050740">
    <property type="entry name" value="Aldehyde_DH_Superfamily"/>
</dbReference>
<feature type="domain" description="Aldehyde dehydrogenase" evidence="5">
    <location>
        <begin position="24"/>
        <end position="483"/>
    </location>
</feature>
<dbReference type="PROSITE" id="PS00687">
    <property type="entry name" value="ALDEHYDE_DEHYDR_GLU"/>
    <property type="match status" value="1"/>
</dbReference>
<dbReference type="SUPFAM" id="SSF53720">
    <property type="entry name" value="ALDH-like"/>
    <property type="match status" value="1"/>
</dbReference>
<reference evidence="6 7" key="1">
    <citation type="submission" date="2018-01" db="EMBL/GenBank/DDBJ databases">
        <title>Twenty Corynebacterium bovis Genomes.</title>
        <authorList>
            <person name="Gulvik C.A."/>
        </authorList>
    </citation>
    <scope>NUCLEOTIDE SEQUENCE [LARGE SCALE GENOMIC DNA]</scope>
    <source>
        <strain evidence="6 7">F6900</strain>
    </source>
</reference>
<dbReference type="InterPro" id="IPR029510">
    <property type="entry name" value="Ald_DH_CS_GLU"/>
</dbReference>
<sequence>MNPPTPLRTLPPDVPTGLLIGGTWRDGGDEPLAVENPATETTLTHVATATAGDVTAALDAACAAQEDWARTPSATRAALLGRAFEAVTERAEDFATVMTLEMGKTLAEARTEVTYGASYLRWFAGEADRDFGRYAPSPAGALRVLTLRRPVGPCLLITPWNFPLAMATRKIAPALAAGCTMVLKPASLTPLTSLLLADVLTEAGLPPGVLNVVSSQRASTVSGTLMTDPRLRKVSFTGSTPVGQVLLRQAADRVLRTSMELGGNAPFLVFPDADLDAAVAGAVAAKMRNGGQACTAANRFLVHEDVAAEFTAAFGEAVGRLTVGDGTDPATDCGPLVDGRAVASVTGLIDDAVSRGARVVTGGDAPAGPGHYVRPTVLADVPADARVVREEIFGPVAPVQTFRTEEEAVAMANDTEYGLASYVFTGDHDRVLRLSESLEFGLLGANAGVISDASAPFGGVKMSGTGREGGPEGLEEYTSVRYVGYPDPWR</sequence>
<dbReference type="FunFam" id="3.40.605.10:FF:000007">
    <property type="entry name" value="NAD/NADP-dependent betaine aldehyde dehydrogenase"/>
    <property type="match status" value="1"/>
</dbReference>
<dbReference type="AlphaFoldDB" id="A0A3R8QFB6"/>
<dbReference type="CDD" id="cd07103">
    <property type="entry name" value="ALDH_F5_SSADH_GabD"/>
    <property type="match status" value="1"/>
</dbReference>
<dbReference type="GO" id="GO:0009450">
    <property type="term" value="P:gamma-aminobutyric acid catabolic process"/>
    <property type="evidence" value="ECO:0007669"/>
    <property type="project" value="TreeGrafter"/>
</dbReference>
<gene>
    <name evidence="6" type="ORF">CXF48_02675</name>
</gene>
<evidence type="ECO:0000313" key="6">
    <source>
        <dbReference type="EMBL" id="RRO87453.1"/>
    </source>
</evidence>
<dbReference type="Proteomes" id="UP000276526">
    <property type="component" value="Unassembled WGS sequence"/>
</dbReference>
<dbReference type="InterPro" id="IPR015590">
    <property type="entry name" value="Aldehyde_DH_dom"/>
</dbReference>
<comment type="caution">
    <text evidence="6">The sequence shown here is derived from an EMBL/GenBank/DDBJ whole genome shotgun (WGS) entry which is preliminary data.</text>
</comment>
<name>A0A3R8QFB6_9CORY</name>
<dbReference type="InterPro" id="IPR016161">
    <property type="entry name" value="Ald_DH/histidinol_DH"/>
</dbReference>
<dbReference type="FunFam" id="3.40.309.10:FF:000004">
    <property type="entry name" value="Succinate-semialdehyde dehydrogenase I"/>
    <property type="match status" value="1"/>
</dbReference>
<dbReference type="Gene3D" id="3.40.605.10">
    <property type="entry name" value="Aldehyde Dehydrogenase, Chain A, domain 1"/>
    <property type="match status" value="1"/>
</dbReference>
<dbReference type="RefSeq" id="WP_125206982.1">
    <property type="nucleotide sequence ID" value="NZ_JBAHVN010000005.1"/>
</dbReference>
<evidence type="ECO:0000313" key="7">
    <source>
        <dbReference type="Proteomes" id="UP000276526"/>
    </source>
</evidence>
<comment type="similarity">
    <text evidence="1 4">Belongs to the aldehyde dehydrogenase family.</text>
</comment>
<dbReference type="Gene3D" id="3.40.309.10">
    <property type="entry name" value="Aldehyde Dehydrogenase, Chain A, domain 2"/>
    <property type="match status" value="1"/>
</dbReference>
<dbReference type="PANTHER" id="PTHR43353">
    <property type="entry name" value="SUCCINATE-SEMIALDEHYDE DEHYDROGENASE, MITOCHONDRIAL"/>
    <property type="match status" value="1"/>
</dbReference>
<evidence type="ECO:0000256" key="4">
    <source>
        <dbReference type="RuleBase" id="RU003345"/>
    </source>
</evidence>
<dbReference type="PANTHER" id="PTHR43353:SF5">
    <property type="entry name" value="SUCCINATE-SEMIALDEHYDE DEHYDROGENASE, MITOCHONDRIAL"/>
    <property type="match status" value="1"/>
</dbReference>
<keyword evidence="2 4" id="KW-0560">Oxidoreductase</keyword>
<dbReference type="Pfam" id="PF00171">
    <property type="entry name" value="Aldedh"/>
    <property type="match status" value="1"/>
</dbReference>
<evidence type="ECO:0000259" key="5">
    <source>
        <dbReference type="Pfam" id="PF00171"/>
    </source>
</evidence>
<feature type="active site" evidence="3">
    <location>
        <position position="260"/>
    </location>
</feature>
<evidence type="ECO:0000256" key="2">
    <source>
        <dbReference type="ARBA" id="ARBA00023002"/>
    </source>
</evidence>
<dbReference type="GO" id="GO:0004777">
    <property type="term" value="F:succinate-semialdehyde dehydrogenase (NAD+) activity"/>
    <property type="evidence" value="ECO:0007669"/>
    <property type="project" value="TreeGrafter"/>
</dbReference>
<accession>A0A3R8QFB6</accession>
<dbReference type="EMBL" id="PQNK01000003">
    <property type="protein sequence ID" value="RRO87453.1"/>
    <property type="molecule type" value="Genomic_DNA"/>
</dbReference>
<organism evidence="6 7">
    <name type="scientific">Corynebacterium bovis</name>
    <dbReference type="NCBI Taxonomy" id="36808"/>
    <lineage>
        <taxon>Bacteria</taxon>
        <taxon>Bacillati</taxon>
        <taxon>Actinomycetota</taxon>
        <taxon>Actinomycetes</taxon>
        <taxon>Mycobacteriales</taxon>
        <taxon>Corynebacteriaceae</taxon>
        <taxon>Corynebacterium</taxon>
    </lineage>
</organism>
<dbReference type="InterPro" id="IPR016163">
    <property type="entry name" value="Ald_DH_C"/>
</dbReference>
<protein>
    <submittedName>
        <fullName evidence="6">NAD-dependent succinate-semialdehyde dehydrogenase</fullName>
    </submittedName>
</protein>